<name>A0A848M7I2_PAELE</name>
<evidence type="ECO:0000313" key="1">
    <source>
        <dbReference type="EMBL" id="NMO96596.1"/>
    </source>
</evidence>
<organism evidence="1 2">
    <name type="scientific">Paenibacillus lemnae</name>
    <dbReference type="NCBI Taxonomy" id="1330551"/>
    <lineage>
        <taxon>Bacteria</taxon>
        <taxon>Bacillati</taxon>
        <taxon>Bacillota</taxon>
        <taxon>Bacilli</taxon>
        <taxon>Bacillales</taxon>
        <taxon>Paenibacillaceae</taxon>
        <taxon>Paenibacillus</taxon>
    </lineage>
</organism>
<reference evidence="1 2" key="1">
    <citation type="submission" date="2020-04" db="EMBL/GenBank/DDBJ databases">
        <title>Paenibacillus algicola sp. nov., a novel marine bacterium producing alginate lyase.</title>
        <authorList>
            <person name="Huang H."/>
        </authorList>
    </citation>
    <scope>NUCLEOTIDE SEQUENCE [LARGE SCALE GENOMIC DNA]</scope>
    <source>
        <strain evidence="1 2">L7-75</strain>
    </source>
</reference>
<proteinExistence type="predicted"/>
<accession>A0A848M7I2</accession>
<comment type="caution">
    <text evidence="1">The sequence shown here is derived from an EMBL/GenBank/DDBJ whole genome shotgun (WGS) entry which is preliminary data.</text>
</comment>
<dbReference type="EMBL" id="JABBPN010000010">
    <property type="protein sequence ID" value="NMO96596.1"/>
    <property type="molecule type" value="Genomic_DNA"/>
</dbReference>
<protein>
    <submittedName>
        <fullName evidence="1">Uncharacterized protein</fullName>
    </submittedName>
</protein>
<dbReference type="AlphaFoldDB" id="A0A848M7I2"/>
<keyword evidence="2" id="KW-1185">Reference proteome</keyword>
<sequence>MNNAAAKIFLSMVPPYFMRFQFYSKYALISASKAKDISAYSQTGEAPSTRMGASPLN</sequence>
<dbReference type="Proteomes" id="UP000565468">
    <property type="component" value="Unassembled WGS sequence"/>
</dbReference>
<evidence type="ECO:0000313" key="2">
    <source>
        <dbReference type="Proteomes" id="UP000565468"/>
    </source>
</evidence>
<gene>
    <name evidence="1" type="ORF">HII30_12515</name>
</gene>
<dbReference type="RefSeq" id="WP_169505373.1">
    <property type="nucleotide sequence ID" value="NZ_JABBPN010000010.1"/>
</dbReference>